<proteinExistence type="predicted"/>
<protein>
    <submittedName>
        <fullName evidence="1">Uncharacterized protein</fullName>
    </submittedName>
</protein>
<comment type="caution">
    <text evidence="1">The sequence shown here is derived from an EMBL/GenBank/DDBJ whole genome shotgun (WGS) entry which is preliminary data.</text>
</comment>
<reference evidence="1" key="1">
    <citation type="submission" date="2023-04" db="EMBL/GenBank/DDBJ databases">
        <title>Draft Genome sequencing of Naganishia species isolated from polar environments using Oxford Nanopore Technology.</title>
        <authorList>
            <person name="Leo P."/>
            <person name="Venkateswaran K."/>
        </authorList>
    </citation>
    <scope>NUCLEOTIDE SEQUENCE</scope>
    <source>
        <strain evidence="1">MNA-CCFEE 5423</strain>
    </source>
</reference>
<evidence type="ECO:0000313" key="2">
    <source>
        <dbReference type="Proteomes" id="UP001227268"/>
    </source>
</evidence>
<dbReference type="Proteomes" id="UP001227268">
    <property type="component" value="Unassembled WGS sequence"/>
</dbReference>
<accession>A0ACC2V156</accession>
<evidence type="ECO:0000313" key="1">
    <source>
        <dbReference type="EMBL" id="KAJ9093055.1"/>
    </source>
</evidence>
<keyword evidence="2" id="KW-1185">Reference proteome</keyword>
<name>A0ACC2V156_9TREE</name>
<dbReference type="EMBL" id="JASBWT010000033">
    <property type="protein sequence ID" value="KAJ9093055.1"/>
    <property type="molecule type" value="Genomic_DNA"/>
</dbReference>
<organism evidence="1 2">
    <name type="scientific">Naganishia friedmannii</name>
    <dbReference type="NCBI Taxonomy" id="89922"/>
    <lineage>
        <taxon>Eukaryota</taxon>
        <taxon>Fungi</taxon>
        <taxon>Dikarya</taxon>
        <taxon>Basidiomycota</taxon>
        <taxon>Agaricomycotina</taxon>
        <taxon>Tremellomycetes</taxon>
        <taxon>Filobasidiales</taxon>
        <taxon>Filobasidiaceae</taxon>
        <taxon>Naganishia</taxon>
    </lineage>
</organism>
<gene>
    <name evidence="1" type="ORF">QFC21_006548</name>
</gene>
<sequence length="326" mass="35035">MFIFNKALHPIITVTLSILVPQHVQAASVNITARADTTNCCGYVVTNRNNAYFRYRSIFDFSAMSSINEALAAGWVVADGWQCGGANPYTGQVPMGSAKNVVITKGKGLVLTVPSQSKTAKTFSVAEVEFGPALLGGILEMEAQLSSVLGSCQSIFTSHADSGLDKPFGWHDEHDIEMLSTSLLKQVGGQPAGMNMVNYEPTNGSKVYSNQAFPAGIDPSKGFHTYSISWFPSTSDSNPAKMTEIRFDGKLQNAPQGYASKKPSALIINHWTNADDHWSGGPPTQDSALIVRRAVAYYDRPDSVTPGARVAKDTTCSRAKACQVTI</sequence>